<organism evidence="6 7">
    <name type="scientific">Streptosporangium canum</name>
    <dbReference type="NCBI Taxonomy" id="324952"/>
    <lineage>
        <taxon>Bacteria</taxon>
        <taxon>Bacillati</taxon>
        <taxon>Actinomycetota</taxon>
        <taxon>Actinomycetes</taxon>
        <taxon>Streptosporangiales</taxon>
        <taxon>Streptosporangiaceae</taxon>
        <taxon>Streptosporangium</taxon>
    </lineage>
</organism>
<dbReference type="GO" id="GO:0003677">
    <property type="term" value="F:DNA binding"/>
    <property type="evidence" value="ECO:0007669"/>
    <property type="project" value="UniProtKB-KW"/>
</dbReference>
<dbReference type="AlphaFoldDB" id="A0A1I3U6M9"/>
<gene>
    <name evidence="6" type="ORF">SAMN05216275_11279</name>
</gene>
<evidence type="ECO:0000256" key="2">
    <source>
        <dbReference type="ARBA" id="ARBA00023015"/>
    </source>
</evidence>
<dbReference type="PROSITE" id="PS50931">
    <property type="entry name" value="HTH_LYSR"/>
    <property type="match status" value="1"/>
</dbReference>
<evidence type="ECO:0000256" key="4">
    <source>
        <dbReference type="ARBA" id="ARBA00023163"/>
    </source>
</evidence>
<evidence type="ECO:0000313" key="7">
    <source>
        <dbReference type="Proteomes" id="UP000199111"/>
    </source>
</evidence>
<dbReference type="InterPro" id="IPR005119">
    <property type="entry name" value="LysR_subst-bd"/>
</dbReference>
<dbReference type="Gene3D" id="3.40.190.10">
    <property type="entry name" value="Periplasmic binding protein-like II"/>
    <property type="match status" value="2"/>
</dbReference>
<dbReference type="PANTHER" id="PTHR30346">
    <property type="entry name" value="TRANSCRIPTIONAL DUAL REGULATOR HCAR-RELATED"/>
    <property type="match status" value="1"/>
</dbReference>
<dbReference type="PANTHER" id="PTHR30346:SF30">
    <property type="entry name" value="SMALL NEUTRAL PROTEASE REGULATORY PROTEIN"/>
    <property type="match status" value="1"/>
</dbReference>
<evidence type="ECO:0000259" key="5">
    <source>
        <dbReference type="PROSITE" id="PS50931"/>
    </source>
</evidence>
<dbReference type="InterPro" id="IPR036390">
    <property type="entry name" value="WH_DNA-bd_sf"/>
</dbReference>
<proteinExistence type="inferred from homology"/>
<keyword evidence="4" id="KW-0804">Transcription</keyword>
<dbReference type="EMBL" id="FOQY01000012">
    <property type="protein sequence ID" value="SFJ77447.1"/>
    <property type="molecule type" value="Genomic_DNA"/>
</dbReference>
<dbReference type="InterPro" id="IPR000847">
    <property type="entry name" value="LysR_HTH_N"/>
</dbReference>
<keyword evidence="2" id="KW-0805">Transcription regulation</keyword>
<sequence length="309" mass="33223">MSLELRHLRVLCAISDTGSLTRAAPLLGTTQPALSAQLQRIERIIGGRLFDRDRHGARPTPLGDFVLARARTVLSGMDELLLGAAARPAGGPVRLGGVDGPILVGLVDRLGDLLGGREITSYADAAPRLLCDLVAARRLDAAVVVDYVGHELRPVPPLRQEQVAAEPVFVALAGGHPLAGRSELDLADLAGEAWVLSPSDGGGWPECFRTACHRAGFVPRAPHQAADAWTIREIVISGRAIAPCRATFAESAGLVIRPLRGDPLVMRHLLVWHPQGGLAAHVPAVRDLAVRVFADHARERPRYREWRSR</sequence>
<protein>
    <submittedName>
        <fullName evidence="6">DNA-binding transcriptional regulator, LysR family</fullName>
    </submittedName>
</protein>
<dbReference type="SUPFAM" id="SSF53850">
    <property type="entry name" value="Periplasmic binding protein-like II"/>
    <property type="match status" value="1"/>
</dbReference>
<dbReference type="Proteomes" id="UP000199111">
    <property type="component" value="Unassembled WGS sequence"/>
</dbReference>
<dbReference type="GeneID" id="96299589"/>
<dbReference type="RefSeq" id="WP_093888352.1">
    <property type="nucleotide sequence ID" value="NZ_FOQY01000012.1"/>
</dbReference>
<evidence type="ECO:0000256" key="1">
    <source>
        <dbReference type="ARBA" id="ARBA00009437"/>
    </source>
</evidence>
<keyword evidence="7" id="KW-1185">Reference proteome</keyword>
<dbReference type="InterPro" id="IPR036388">
    <property type="entry name" value="WH-like_DNA-bd_sf"/>
</dbReference>
<evidence type="ECO:0000256" key="3">
    <source>
        <dbReference type="ARBA" id="ARBA00023125"/>
    </source>
</evidence>
<dbReference type="Gene3D" id="1.10.10.10">
    <property type="entry name" value="Winged helix-like DNA-binding domain superfamily/Winged helix DNA-binding domain"/>
    <property type="match status" value="1"/>
</dbReference>
<name>A0A1I3U6M9_9ACTN</name>
<keyword evidence="3 6" id="KW-0238">DNA-binding</keyword>
<dbReference type="PRINTS" id="PR00039">
    <property type="entry name" value="HTHLYSR"/>
</dbReference>
<dbReference type="GO" id="GO:0032993">
    <property type="term" value="C:protein-DNA complex"/>
    <property type="evidence" value="ECO:0007669"/>
    <property type="project" value="TreeGrafter"/>
</dbReference>
<reference evidence="7" key="1">
    <citation type="submission" date="2016-10" db="EMBL/GenBank/DDBJ databases">
        <authorList>
            <person name="Varghese N."/>
            <person name="Submissions S."/>
        </authorList>
    </citation>
    <scope>NUCLEOTIDE SEQUENCE [LARGE SCALE GENOMIC DNA]</scope>
    <source>
        <strain evidence="7">CGMCC 4.2126</strain>
    </source>
</reference>
<evidence type="ECO:0000313" key="6">
    <source>
        <dbReference type="EMBL" id="SFJ77447.1"/>
    </source>
</evidence>
<dbReference type="Pfam" id="PF03466">
    <property type="entry name" value="LysR_substrate"/>
    <property type="match status" value="1"/>
</dbReference>
<comment type="similarity">
    <text evidence="1">Belongs to the LysR transcriptional regulatory family.</text>
</comment>
<dbReference type="Pfam" id="PF00126">
    <property type="entry name" value="HTH_1"/>
    <property type="match status" value="1"/>
</dbReference>
<dbReference type="CDD" id="cd08414">
    <property type="entry name" value="PBP2_LTTR_aromatics_like"/>
    <property type="match status" value="1"/>
</dbReference>
<dbReference type="GO" id="GO:0003700">
    <property type="term" value="F:DNA-binding transcription factor activity"/>
    <property type="evidence" value="ECO:0007669"/>
    <property type="project" value="InterPro"/>
</dbReference>
<accession>A0A1I3U6M9</accession>
<feature type="domain" description="HTH lysR-type" evidence="5">
    <location>
        <begin position="3"/>
        <end position="60"/>
    </location>
</feature>
<dbReference type="SUPFAM" id="SSF46785">
    <property type="entry name" value="Winged helix' DNA-binding domain"/>
    <property type="match status" value="1"/>
</dbReference>